<protein>
    <recommendedName>
        <fullName evidence="7">RhoGAP-domain-containing protein</fullName>
    </recommendedName>
</protein>
<dbReference type="SUPFAM" id="SSF50729">
    <property type="entry name" value="PH domain-like"/>
    <property type="match status" value="1"/>
</dbReference>
<evidence type="ECO:0000313" key="6">
    <source>
        <dbReference type="Proteomes" id="UP001313282"/>
    </source>
</evidence>
<reference evidence="5 6" key="1">
    <citation type="submission" date="2019-10" db="EMBL/GenBank/DDBJ databases">
        <authorList>
            <person name="Palmer J.M."/>
        </authorList>
    </citation>
    <scope>NUCLEOTIDE SEQUENCE [LARGE SCALE GENOMIC DNA]</scope>
    <source>
        <strain evidence="5 6">TWF718</strain>
    </source>
</reference>
<dbReference type="PROSITE" id="PS50003">
    <property type="entry name" value="PH_DOMAIN"/>
    <property type="match status" value="1"/>
</dbReference>
<feature type="region of interest" description="Disordered" evidence="2">
    <location>
        <begin position="469"/>
        <end position="537"/>
    </location>
</feature>
<feature type="compositionally biased region" description="Low complexity" evidence="2">
    <location>
        <begin position="229"/>
        <end position="238"/>
    </location>
</feature>
<feature type="compositionally biased region" description="Polar residues" evidence="2">
    <location>
        <begin position="861"/>
        <end position="878"/>
    </location>
</feature>
<keyword evidence="1" id="KW-0343">GTPase activation</keyword>
<feature type="compositionally biased region" description="Basic and acidic residues" evidence="2">
    <location>
        <begin position="1011"/>
        <end position="1031"/>
    </location>
</feature>
<name>A0AAN8NAG5_9PEZI</name>
<dbReference type="PROSITE" id="PS50238">
    <property type="entry name" value="RHOGAP"/>
    <property type="match status" value="1"/>
</dbReference>
<feature type="compositionally biased region" description="Polar residues" evidence="2">
    <location>
        <begin position="469"/>
        <end position="490"/>
    </location>
</feature>
<feature type="region of interest" description="Disordered" evidence="2">
    <location>
        <begin position="1383"/>
        <end position="1417"/>
    </location>
</feature>
<feature type="compositionally biased region" description="Polar residues" evidence="2">
    <location>
        <begin position="1072"/>
        <end position="1082"/>
    </location>
</feature>
<feature type="region of interest" description="Disordered" evidence="2">
    <location>
        <begin position="125"/>
        <end position="295"/>
    </location>
</feature>
<feature type="compositionally biased region" description="Polar residues" evidence="2">
    <location>
        <begin position="264"/>
        <end position="274"/>
    </location>
</feature>
<feature type="compositionally biased region" description="Low complexity" evidence="2">
    <location>
        <begin position="138"/>
        <end position="148"/>
    </location>
</feature>
<feature type="region of interest" description="Disordered" evidence="2">
    <location>
        <begin position="602"/>
        <end position="665"/>
    </location>
</feature>
<dbReference type="SUPFAM" id="SSF48350">
    <property type="entry name" value="GTPase activation domain, GAP"/>
    <property type="match status" value="1"/>
</dbReference>
<proteinExistence type="predicted"/>
<evidence type="ECO:0000259" key="3">
    <source>
        <dbReference type="PROSITE" id="PS50003"/>
    </source>
</evidence>
<feature type="compositionally biased region" description="Basic and acidic residues" evidence="2">
    <location>
        <begin position="1357"/>
        <end position="1375"/>
    </location>
</feature>
<feature type="region of interest" description="Disordered" evidence="2">
    <location>
        <begin position="1357"/>
        <end position="1376"/>
    </location>
</feature>
<feature type="compositionally biased region" description="Polar residues" evidence="2">
    <location>
        <begin position="186"/>
        <end position="213"/>
    </location>
</feature>
<dbReference type="GO" id="GO:0005096">
    <property type="term" value="F:GTPase activator activity"/>
    <property type="evidence" value="ECO:0007669"/>
    <property type="project" value="UniProtKB-KW"/>
</dbReference>
<feature type="region of interest" description="Disordered" evidence="2">
    <location>
        <begin position="861"/>
        <end position="891"/>
    </location>
</feature>
<comment type="caution">
    <text evidence="5">The sequence shown here is derived from an EMBL/GenBank/DDBJ whole genome shotgun (WGS) entry which is preliminary data.</text>
</comment>
<feature type="region of interest" description="Disordered" evidence="2">
    <location>
        <begin position="1011"/>
        <end position="1034"/>
    </location>
</feature>
<evidence type="ECO:0008006" key="7">
    <source>
        <dbReference type="Google" id="ProtNLM"/>
    </source>
</evidence>
<feature type="compositionally biased region" description="Basic residues" evidence="2">
    <location>
        <begin position="149"/>
        <end position="165"/>
    </location>
</feature>
<feature type="domain" description="Rho-GAP" evidence="4">
    <location>
        <begin position="1166"/>
        <end position="1357"/>
    </location>
</feature>
<dbReference type="SMART" id="SM00324">
    <property type="entry name" value="RhoGAP"/>
    <property type="match status" value="1"/>
</dbReference>
<dbReference type="InterPro" id="IPR001849">
    <property type="entry name" value="PH_domain"/>
</dbReference>
<feature type="region of interest" description="Disordered" evidence="2">
    <location>
        <begin position="57"/>
        <end position="76"/>
    </location>
</feature>
<evidence type="ECO:0000259" key="4">
    <source>
        <dbReference type="PROSITE" id="PS50238"/>
    </source>
</evidence>
<dbReference type="Proteomes" id="UP001313282">
    <property type="component" value="Unassembled WGS sequence"/>
</dbReference>
<dbReference type="SMART" id="SM00233">
    <property type="entry name" value="PH"/>
    <property type="match status" value="1"/>
</dbReference>
<evidence type="ECO:0000256" key="2">
    <source>
        <dbReference type="SAM" id="MobiDB-lite"/>
    </source>
</evidence>
<dbReference type="FunFam" id="2.30.29.30:FF:000452">
    <property type="entry name" value="Rho GTPase activator (Bem3)"/>
    <property type="match status" value="1"/>
</dbReference>
<dbReference type="Gene3D" id="1.10.555.10">
    <property type="entry name" value="Rho GTPase activation protein"/>
    <property type="match status" value="1"/>
</dbReference>
<gene>
    <name evidence="5" type="ORF">TWF718_001913</name>
</gene>
<dbReference type="EMBL" id="JAVHNR010000001">
    <property type="protein sequence ID" value="KAK6357605.1"/>
    <property type="molecule type" value="Genomic_DNA"/>
</dbReference>
<evidence type="ECO:0000313" key="5">
    <source>
        <dbReference type="EMBL" id="KAK6357605.1"/>
    </source>
</evidence>
<dbReference type="Gene3D" id="2.30.29.30">
    <property type="entry name" value="Pleckstrin-homology domain (PH domain)/Phosphotyrosine-binding domain (PTB)"/>
    <property type="match status" value="1"/>
</dbReference>
<accession>A0AAN8NAG5</accession>
<dbReference type="InterPro" id="IPR050729">
    <property type="entry name" value="Rho-GAP"/>
</dbReference>
<feature type="compositionally biased region" description="Low complexity" evidence="2">
    <location>
        <begin position="1502"/>
        <end position="1517"/>
    </location>
</feature>
<feature type="region of interest" description="Disordered" evidence="2">
    <location>
        <begin position="1"/>
        <end position="30"/>
    </location>
</feature>
<keyword evidence="6" id="KW-1185">Reference proteome</keyword>
<dbReference type="InterPro" id="IPR008936">
    <property type="entry name" value="Rho_GTPase_activation_prot"/>
</dbReference>
<feature type="domain" description="PH" evidence="3">
    <location>
        <begin position="886"/>
        <end position="998"/>
    </location>
</feature>
<feature type="compositionally biased region" description="Low complexity" evidence="2">
    <location>
        <begin position="278"/>
        <end position="294"/>
    </location>
</feature>
<feature type="compositionally biased region" description="Basic and acidic residues" evidence="2">
    <location>
        <begin position="64"/>
        <end position="76"/>
    </location>
</feature>
<dbReference type="Pfam" id="PF00169">
    <property type="entry name" value="PH"/>
    <property type="match status" value="1"/>
</dbReference>
<evidence type="ECO:0000256" key="1">
    <source>
        <dbReference type="ARBA" id="ARBA00022468"/>
    </source>
</evidence>
<organism evidence="5 6">
    <name type="scientific">Orbilia javanica</name>
    <dbReference type="NCBI Taxonomy" id="47235"/>
    <lineage>
        <taxon>Eukaryota</taxon>
        <taxon>Fungi</taxon>
        <taxon>Dikarya</taxon>
        <taxon>Ascomycota</taxon>
        <taxon>Pezizomycotina</taxon>
        <taxon>Orbiliomycetes</taxon>
        <taxon>Orbiliales</taxon>
        <taxon>Orbiliaceae</taxon>
        <taxon>Orbilia</taxon>
    </lineage>
</organism>
<dbReference type="GO" id="GO:0005938">
    <property type="term" value="C:cell cortex"/>
    <property type="evidence" value="ECO:0007669"/>
    <property type="project" value="UniProtKB-ARBA"/>
</dbReference>
<feature type="region of interest" description="Disordered" evidence="2">
    <location>
        <begin position="380"/>
        <end position="432"/>
    </location>
</feature>
<feature type="compositionally biased region" description="Polar residues" evidence="2">
    <location>
        <begin position="1401"/>
        <end position="1417"/>
    </location>
</feature>
<dbReference type="PANTHER" id="PTHR23176">
    <property type="entry name" value="RHO/RAC/CDC GTPASE-ACTIVATING PROTEIN"/>
    <property type="match status" value="1"/>
</dbReference>
<dbReference type="InterPro" id="IPR011993">
    <property type="entry name" value="PH-like_dom_sf"/>
</dbReference>
<feature type="region of interest" description="Disordered" evidence="2">
    <location>
        <begin position="1055"/>
        <end position="1086"/>
    </location>
</feature>
<feature type="compositionally biased region" description="Pro residues" evidence="2">
    <location>
        <begin position="491"/>
        <end position="502"/>
    </location>
</feature>
<feature type="region of interest" description="Disordered" evidence="2">
    <location>
        <begin position="1447"/>
        <end position="1535"/>
    </location>
</feature>
<dbReference type="PANTHER" id="PTHR23176:SF129">
    <property type="entry name" value="RHO GTPASE ACTIVATING PROTEIN AT 16F, ISOFORM E-RELATED"/>
    <property type="match status" value="1"/>
</dbReference>
<dbReference type="Pfam" id="PF00620">
    <property type="entry name" value="RhoGAP"/>
    <property type="match status" value="1"/>
</dbReference>
<sequence length="1535" mass="167349">MSHFQSLSAPFVDKVSSSDGSGNNNNNLVNNHYLQNNPAILQHLIASAQQSPGLRSKIAPVKYQRKEKEDISFEESRRRALAATELALASPRTKAQFLEQELSWDSLDQRSTTPEGRPSTAQFYADEERHRQPPPPLQQQQQQTQYQHQNHHHHQQHQHQNHHHQQQQQQAQNYSLHGFASPVGSEGSQNSYSSAERSINEQSPATSQYTVTGASPRRPLSTSSNESLRSTGSRPGSRPSERGNNTPQQHLKKLRSVPEGDPSARSSGNSQTGMASEGALPAPGARSGGPRSSSVDAAISNIFTQNQTGERTPEEIATLIQAAGSAEALISHLLKDKAQAASQNSQLWRLVDKQRSMILSLNRDLEKAMKDKERYRKKLKEQLSAVPPLPTGADPRSVTSPTPSDPHDTDAASLDGRTSIKELTRSDTFSTVDEHIAPYPMSPQDVAQMSNFHQVMPDEEQHIMGTLESSQRRAPSNLDLSKSANSSEPSAPTPGMPTPGMPTPGLSRKRAPAPLQLQQSAQGFSVQRDDPKIPAPTDLTEDQAREVLRHQEALISPGLPRKMTFDGGDNIKSTTLTAPPRGLTLKGSSNALKSPALGLGLPLSPRPIDRPLASPLLSPRQPRMEGRLGGPLSPPLSPRSGFPGSAASSLAANHNGPLSPGLLSPTRQATFLSQMSEQPVTNIHEQLMNLPQMASLAREVKQEEKAPGDFAKEASSLNGIAKGGDDRLLIVPPALQTIDAKVLSTRMRARGDYAKGRDQIVFVLATFSRTNGNELWRVEKDVNTLGILDSQVRQFANPKNFTAKLPNVTLFTNHSPANIEGRKAAIEEYFVSILNTIPLDQRAGQALCEYLSMDVVESTTGSDTASLHSTKDSLSNIPYQPGSDRKITKEGSLRKRGKNFGGWKSRYFILEGPILRYFEHKGGSHLGSIRLPSAQIGKQSNNQPRSDNPDDNENQYRHAFLILEPKRNNPSSSIRHVLCADNDAERDEWVDCLLQYVHYSDELDDNASIISERRRNDDTASVTSEKRKASLAEEGQFQPGDNLRAVSYENMVQGQAPIHGPPAIDRRRDNPSPLSTVSTVSKMSDHSGEKSVITGLASTLGGKFMAGVAADAVERTKHGKKKGGLFGFMHHKNSGEHHATLDGAPLATPSANAPAKIPPSRSVFGASLGDAVEVSKPPGVDLEIPSVVYRCIEYLDARGAWQEEGIFRLSGSNTTIRQLRDRFNANADVNLLADEEEYHDPHAVAGLLKLYLRELPHNLLTRDLHGEFVAALEDEDKSNRVPRLNQLVHLLPIENFTLLKVLAQHLIQIVDNAAENKMTVRNVGIVFSPTLNIPAGVFSLFILEFSSIFLKPGEEGYGEHSHNAKDSGEPQHQERTLAQSYPAPWAQQQQAQIPQPQYTQSAYTHAPSSQHAPTTSQSNLLAAPVTAAPGPGLPSTPRRMNFNLDAKDERSTSSGGNGNNNAAGMVPQTPTSTFFSSGGAIGGSMSLNNNNDKKSRRQSTMLGLFSSSKFSGLKGKGTNNEESPNPFDENSMYDV</sequence>
<feature type="compositionally biased region" description="Low complexity" evidence="2">
    <location>
        <begin position="1383"/>
        <end position="1400"/>
    </location>
</feature>
<dbReference type="InterPro" id="IPR000198">
    <property type="entry name" value="RhoGAP_dom"/>
</dbReference>
<feature type="compositionally biased region" description="Low complexity" evidence="2">
    <location>
        <begin position="512"/>
        <end position="522"/>
    </location>
</feature>
<dbReference type="GO" id="GO:0007165">
    <property type="term" value="P:signal transduction"/>
    <property type="evidence" value="ECO:0007669"/>
    <property type="project" value="InterPro"/>
</dbReference>